<evidence type="ECO:0000256" key="1">
    <source>
        <dbReference type="SAM" id="Phobius"/>
    </source>
</evidence>
<reference evidence="2 3" key="1">
    <citation type="submission" date="2019-03" db="EMBL/GenBank/DDBJ databases">
        <title>Genomic Encyclopedia of Type Strains, Phase IV (KMG-IV): sequencing the most valuable type-strain genomes for metagenomic binning, comparative biology and taxonomic classification.</title>
        <authorList>
            <person name="Goeker M."/>
        </authorList>
    </citation>
    <scope>NUCLEOTIDE SEQUENCE [LARGE SCALE GENOMIC DNA]</scope>
    <source>
        <strain evidence="2 3">DSM 24176</strain>
    </source>
</reference>
<keyword evidence="3" id="KW-1185">Reference proteome</keyword>
<feature type="transmembrane region" description="Helical" evidence="1">
    <location>
        <begin position="12"/>
        <end position="32"/>
    </location>
</feature>
<name>A0A4R1MIK5_9FIRM</name>
<dbReference type="Proteomes" id="UP000294545">
    <property type="component" value="Unassembled WGS sequence"/>
</dbReference>
<sequence length="162" mass="19496">MMGEKNTRAKHIIIIIIVSMLLLCVVGVYKYFEKEKKADSDYLLPNGLSFSETMYYLKFYHLFSHPNINLGSSEVIRKDYNIKKDGVDIYPTIRTEMFLPVLNYFIFEEDRFYYDISEENRKRFGEYGFNNENYMTVQWVLENPIEASKDQYNRRKKETKKQ</sequence>
<organism evidence="2 3">
    <name type="scientific">Natranaerovirga hydrolytica</name>
    <dbReference type="NCBI Taxonomy" id="680378"/>
    <lineage>
        <taxon>Bacteria</taxon>
        <taxon>Bacillati</taxon>
        <taxon>Bacillota</taxon>
        <taxon>Clostridia</taxon>
        <taxon>Lachnospirales</taxon>
        <taxon>Natranaerovirgaceae</taxon>
        <taxon>Natranaerovirga</taxon>
    </lineage>
</organism>
<accession>A0A4R1MIK5</accession>
<protein>
    <submittedName>
        <fullName evidence="2">Uncharacterized protein</fullName>
    </submittedName>
</protein>
<gene>
    <name evidence="2" type="ORF">EDC19_1692</name>
</gene>
<comment type="caution">
    <text evidence="2">The sequence shown here is derived from an EMBL/GenBank/DDBJ whole genome shotgun (WGS) entry which is preliminary data.</text>
</comment>
<dbReference type="EMBL" id="SMGQ01000013">
    <property type="protein sequence ID" value="TCK92548.1"/>
    <property type="molecule type" value="Genomic_DNA"/>
</dbReference>
<dbReference type="AlphaFoldDB" id="A0A4R1MIK5"/>
<keyword evidence="1" id="KW-0812">Transmembrane</keyword>
<keyword evidence="1" id="KW-0472">Membrane</keyword>
<keyword evidence="1" id="KW-1133">Transmembrane helix</keyword>
<dbReference type="RefSeq" id="WP_132282417.1">
    <property type="nucleotide sequence ID" value="NZ_SMGQ01000013.1"/>
</dbReference>
<evidence type="ECO:0000313" key="2">
    <source>
        <dbReference type="EMBL" id="TCK92548.1"/>
    </source>
</evidence>
<proteinExistence type="predicted"/>
<evidence type="ECO:0000313" key="3">
    <source>
        <dbReference type="Proteomes" id="UP000294545"/>
    </source>
</evidence>